<dbReference type="Proteomes" id="UP000707071">
    <property type="component" value="Unassembled WGS sequence"/>
</dbReference>
<dbReference type="EMBL" id="SRRH01000057">
    <property type="protein sequence ID" value="KAG6300773.1"/>
    <property type="molecule type" value="Genomic_DNA"/>
</dbReference>
<reference evidence="2 3" key="1">
    <citation type="journal article" date="2020" name="bioRxiv">
        <title>Whole genome comparisons of ergot fungi reveals the divergence and evolution of species within the genus Claviceps are the result of varying mechanisms driving genome evolution and host range expansion.</title>
        <authorList>
            <person name="Wyka S.A."/>
            <person name="Mondo S.J."/>
            <person name="Liu M."/>
            <person name="Dettman J."/>
            <person name="Nalam V."/>
            <person name="Broders K.D."/>
        </authorList>
    </citation>
    <scope>NUCLEOTIDE SEQUENCE [LARGE SCALE GENOMIC DNA]</scope>
    <source>
        <strain evidence="2 3">Clav52</strain>
    </source>
</reference>
<feature type="region of interest" description="Disordered" evidence="1">
    <location>
        <begin position="1"/>
        <end position="34"/>
    </location>
</feature>
<evidence type="ECO:0000313" key="2">
    <source>
        <dbReference type="EMBL" id="KAG6300773.1"/>
    </source>
</evidence>
<sequence>MEVAEHRGVDSEQQVRSTPHIVGPNSPLASGSEVGKKAMGSIPFARHGGAAWSCSNIVVAALIIHASQPSLHKTHKTHKTWPANAKRFSRCLQVASSIRIQKFRSATSQPQLGNILRMQRPVCLAAYTRPTFQNFLPDTALVTKPK</sequence>
<feature type="compositionally biased region" description="Basic and acidic residues" evidence="1">
    <location>
        <begin position="1"/>
        <end position="10"/>
    </location>
</feature>
<protein>
    <submittedName>
        <fullName evidence="2">Uncharacterized protein</fullName>
    </submittedName>
</protein>
<comment type="caution">
    <text evidence="2">The sequence shown here is derived from an EMBL/GenBank/DDBJ whole genome shotgun (WGS) entry which is preliminary data.</text>
</comment>
<evidence type="ECO:0000256" key="1">
    <source>
        <dbReference type="SAM" id="MobiDB-lite"/>
    </source>
</evidence>
<evidence type="ECO:0000313" key="3">
    <source>
        <dbReference type="Proteomes" id="UP000707071"/>
    </source>
</evidence>
<gene>
    <name evidence="2" type="ORF">E4U09_006307</name>
</gene>
<name>A0A9P7QLA9_9HYPO</name>
<dbReference type="AlphaFoldDB" id="A0A9P7QLA9"/>
<accession>A0A9P7QLA9</accession>
<organism evidence="2 3">
    <name type="scientific">Claviceps aff. purpurea</name>
    <dbReference type="NCBI Taxonomy" id="1967640"/>
    <lineage>
        <taxon>Eukaryota</taxon>
        <taxon>Fungi</taxon>
        <taxon>Dikarya</taxon>
        <taxon>Ascomycota</taxon>
        <taxon>Pezizomycotina</taxon>
        <taxon>Sordariomycetes</taxon>
        <taxon>Hypocreomycetidae</taxon>
        <taxon>Hypocreales</taxon>
        <taxon>Clavicipitaceae</taxon>
        <taxon>Claviceps</taxon>
    </lineage>
</organism>
<keyword evidence="3" id="KW-1185">Reference proteome</keyword>
<proteinExistence type="predicted"/>